<dbReference type="AlphaFoldDB" id="A0A4Y6UY10"/>
<evidence type="ECO:0000256" key="1">
    <source>
        <dbReference type="SAM" id="SignalP"/>
    </source>
</evidence>
<feature type="domain" description="SLH" evidence="2">
    <location>
        <begin position="157"/>
        <end position="220"/>
    </location>
</feature>
<dbReference type="PROSITE" id="PS51272">
    <property type="entry name" value="SLH"/>
    <property type="match status" value="2"/>
</dbReference>
<gene>
    <name evidence="3" type="ORF">FFV09_10015</name>
</gene>
<dbReference type="Proteomes" id="UP000316968">
    <property type="component" value="Chromosome"/>
</dbReference>
<feature type="chain" id="PRO_5021410089" evidence="1">
    <location>
        <begin position="26"/>
        <end position="227"/>
    </location>
</feature>
<dbReference type="EMBL" id="CP041217">
    <property type="protein sequence ID" value="QDH21157.1"/>
    <property type="molecule type" value="Genomic_DNA"/>
</dbReference>
<dbReference type="RefSeq" id="WP_141447704.1">
    <property type="nucleotide sequence ID" value="NZ_CP041217.1"/>
</dbReference>
<accession>A0A4Y6UY10</accession>
<dbReference type="KEGG" id="saca:FFV09_10015"/>
<feature type="signal peptide" evidence="1">
    <location>
        <begin position="1"/>
        <end position="25"/>
    </location>
</feature>
<keyword evidence="1" id="KW-0732">Signal</keyword>
<feature type="domain" description="SLH" evidence="2">
    <location>
        <begin position="25"/>
        <end position="88"/>
    </location>
</feature>
<evidence type="ECO:0000259" key="2">
    <source>
        <dbReference type="PROSITE" id="PS51272"/>
    </source>
</evidence>
<keyword evidence="4" id="KW-1185">Reference proteome</keyword>
<organism evidence="3 4">
    <name type="scientific">Saccharibacillus brassicae</name>
    <dbReference type="NCBI Taxonomy" id="2583377"/>
    <lineage>
        <taxon>Bacteria</taxon>
        <taxon>Bacillati</taxon>
        <taxon>Bacillota</taxon>
        <taxon>Bacilli</taxon>
        <taxon>Bacillales</taxon>
        <taxon>Paenibacillaceae</taxon>
        <taxon>Saccharibacillus</taxon>
    </lineage>
</organism>
<dbReference type="OrthoDB" id="1738667at2"/>
<sequence>MKKKFAASLMSVSLLTASLGGSLLAAPPAFKDLGSVAGQQKIEALQQKGIVKGVGAQSFAPGAALTQAQALQFISNGLGLSALETPEADPSKTAHDLFPAVKNDAWYADAFLDAANSGVSIPGAVDPSAKITREDYVDYLMDALKTAGNLPMINILVPEIADQDLFDIDKLGSTQLAIALEIAELDADKKFDPQAEITRAEAAVLLYNAVDYFNGLKLPATILPIEE</sequence>
<evidence type="ECO:0000313" key="4">
    <source>
        <dbReference type="Proteomes" id="UP000316968"/>
    </source>
</evidence>
<dbReference type="Pfam" id="PF00395">
    <property type="entry name" value="SLH"/>
    <property type="match status" value="2"/>
</dbReference>
<protein>
    <submittedName>
        <fullName evidence="3">S-layer homology domain-containing protein</fullName>
    </submittedName>
</protein>
<proteinExistence type="predicted"/>
<evidence type="ECO:0000313" key="3">
    <source>
        <dbReference type="EMBL" id="QDH21157.1"/>
    </source>
</evidence>
<dbReference type="InterPro" id="IPR001119">
    <property type="entry name" value="SLH_dom"/>
</dbReference>
<name>A0A4Y6UY10_SACBS</name>
<reference evidence="3 4" key="1">
    <citation type="submission" date="2019-06" db="EMBL/GenBank/DDBJ databases">
        <title>Saccharibacillus brassicae sp. nov., an endophytic bacterium isolated from Chinese cabbage seeds (Brassica pekinensis).</title>
        <authorList>
            <person name="Jiang L."/>
            <person name="Lee J."/>
            <person name="Kim S.W."/>
        </authorList>
    </citation>
    <scope>NUCLEOTIDE SEQUENCE [LARGE SCALE GENOMIC DNA]</scope>
    <source>
        <strain evidence="4">KCTC 43072 / ATSA2</strain>
    </source>
</reference>